<dbReference type="EMBL" id="JAVDQF010000001">
    <property type="protein sequence ID" value="MDR6271019.1"/>
    <property type="molecule type" value="Genomic_DNA"/>
</dbReference>
<dbReference type="SUPFAM" id="SSF55961">
    <property type="entry name" value="Bet v1-like"/>
    <property type="match status" value="1"/>
</dbReference>
<accession>A0ABU1JFW9</accession>
<evidence type="ECO:0000256" key="1">
    <source>
        <dbReference type="ARBA" id="ARBA00006817"/>
    </source>
</evidence>
<sequence length="143" mass="15961">MGFPNHIERTIEVPQSPEQVWTAITSAEGLGSWFGNRATVDLRVGGLAQVDWDEGSDAELRIERLEEPNVFGYTWRVDEVPADNPQRTYVEFSLTPIPGGTRIHVVESGFAQLAQDLYDKGFASHTEGWPRELGELVDYLNAA</sequence>
<dbReference type="Proteomes" id="UP001185069">
    <property type="component" value="Unassembled WGS sequence"/>
</dbReference>
<organism evidence="3 4">
    <name type="scientific">Arthrobacter russicus</name>
    <dbReference type="NCBI Taxonomy" id="172040"/>
    <lineage>
        <taxon>Bacteria</taxon>
        <taxon>Bacillati</taxon>
        <taxon>Actinomycetota</taxon>
        <taxon>Actinomycetes</taxon>
        <taxon>Micrococcales</taxon>
        <taxon>Micrococcaceae</taxon>
        <taxon>Arthrobacter</taxon>
    </lineage>
</organism>
<reference evidence="3 4" key="1">
    <citation type="submission" date="2023-07" db="EMBL/GenBank/DDBJ databases">
        <title>Sequencing the genomes of 1000 actinobacteria strains.</title>
        <authorList>
            <person name="Klenk H.-P."/>
        </authorList>
    </citation>
    <scope>NUCLEOTIDE SEQUENCE [LARGE SCALE GENOMIC DNA]</scope>
    <source>
        <strain evidence="3 4">DSM 14555</strain>
    </source>
</reference>
<feature type="domain" description="Activator of Hsp90 ATPase homologue 1/2-like C-terminal" evidence="2">
    <location>
        <begin position="16"/>
        <end position="140"/>
    </location>
</feature>
<comment type="similarity">
    <text evidence="1">Belongs to the AHA1 family.</text>
</comment>
<proteinExistence type="inferred from homology"/>
<dbReference type="RefSeq" id="WP_309800535.1">
    <property type="nucleotide sequence ID" value="NZ_BAAAHY010000006.1"/>
</dbReference>
<keyword evidence="4" id="KW-1185">Reference proteome</keyword>
<dbReference type="Gene3D" id="3.30.530.20">
    <property type="match status" value="1"/>
</dbReference>
<protein>
    <submittedName>
        <fullName evidence="3">Uncharacterized protein YndB with AHSA1/START domain</fullName>
    </submittedName>
</protein>
<name>A0ABU1JFW9_9MICC</name>
<comment type="caution">
    <text evidence="3">The sequence shown here is derived from an EMBL/GenBank/DDBJ whole genome shotgun (WGS) entry which is preliminary data.</text>
</comment>
<dbReference type="InterPro" id="IPR013538">
    <property type="entry name" value="ASHA1/2-like_C"/>
</dbReference>
<dbReference type="InterPro" id="IPR023393">
    <property type="entry name" value="START-like_dom_sf"/>
</dbReference>
<evidence type="ECO:0000313" key="4">
    <source>
        <dbReference type="Proteomes" id="UP001185069"/>
    </source>
</evidence>
<dbReference type="Pfam" id="PF08327">
    <property type="entry name" value="AHSA1"/>
    <property type="match status" value="1"/>
</dbReference>
<evidence type="ECO:0000313" key="3">
    <source>
        <dbReference type="EMBL" id="MDR6271019.1"/>
    </source>
</evidence>
<evidence type="ECO:0000259" key="2">
    <source>
        <dbReference type="Pfam" id="PF08327"/>
    </source>
</evidence>
<gene>
    <name evidence="3" type="ORF">JOE69_003257</name>
</gene>